<dbReference type="EMBL" id="JAHRWL010000001">
    <property type="protein sequence ID" value="MBV2360323.1"/>
    <property type="molecule type" value="Genomic_DNA"/>
</dbReference>
<dbReference type="RefSeq" id="WP_217778121.1">
    <property type="nucleotide sequence ID" value="NZ_JAHRWL010000001.1"/>
</dbReference>
<dbReference type="InterPro" id="IPR018772">
    <property type="entry name" value="Transcription_activator_HlyU"/>
</dbReference>
<dbReference type="Pfam" id="PF10115">
    <property type="entry name" value="HlyU"/>
    <property type="match status" value="1"/>
</dbReference>
<gene>
    <name evidence="1" type="ORF">KUH32_11090</name>
</gene>
<name>A0ABS6N8H2_9RHOB</name>
<protein>
    <recommendedName>
        <fullName evidence="3">Transcriptional activator HlyU</fullName>
    </recommendedName>
</protein>
<evidence type="ECO:0008006" key="3">
    <source>
        <dbReference type="Google" id="ProtNLM"/>
    </source>
</evidence>
<evidence type="ECO:0000313" key="1">
    <source>
        <dbReference type="EMBL" id="MBV2360323.1"/>
    </source>
</evidence>
<organism evidence="1 2">
    <name type="scientific">Thalassococcus arenae</name>
    <dbReference type="NCBI Taxonomy" id="2851652"/>
    <lineage>
        <taxon>Bacteria</taxon>
        <taxon>Pseudomonadati</taxon>
        <taxon>Pseudomonadota</taxon>
        <taxon>Alphaproteobacteria</taxon>
        <taxon>Rhodobacterales</taxon>
        <taxon>Roseobacteraceae</taxon>
        <taxon>Thalassococcus</taxon>
    </lineage>
</organism>
<comment type="caution">
    <text evidence="1">The sequence shown here is derived from an EMBL/GenBank/DDBJ whole genome shotgun (WGS) entry which is preliminary data.</text>
</comment>
<sequence length="98" mass="10683">MSLLSRLFGGGGGAAKQPVAAPVDHAGFRITPDPIPVDGQFRLAAWIEAEIDGEAKRHHMIRADLVRDRDEAVTATLAKARQMIDQLGPRLFDGPDRR</sequence>
<reference evidence="1" key="1">
    <citation type="submission" date="2021-06" db="EMBL/GenBank/DDBJ databases">
        <title>Thalassococcus sp. CAU 1522 isolated from sea sand, Republic of Korea.</title>
        <authorList>
            <person name="Kim W."/>
        </authorList>
    </citation>
    <scope>NUCLEOTIDE SEQUENCE</scope>
    <source>
        <strain evidence="1">CAU 1522</strain>
    </source>
</reference>
<proteinExistence type="predicted"/>
<evidence type="ECO:0000313" key="2">
    <source>
        <dbReference type="Proteomes" id="UP001166293"/>
    </source>
</evidence>
<dbReference type="Proteomes" id="UP001166293">
    <property type="component" value="Unassembled WGS sequence"/>
</dbReference>
<keyword evidence="2" id="KW-1185">Reference proteome</keyword>
<accession>A0ABS6N8H2</accession>